<organism evidence="2">
    <name type="scientific">Rhizophagus irregularis (strain DAOM 181602 / DAOM 197198 / MUCL 43194)</name>
    <name type="common">Arbuscular mycorrhizal fungus</name>
    <name type="synonym">Glomus intraradices</name>
    <dbReference type="NCBI Taxonomy" id="747089"/>
    <lineage>
        <taxon>Eukaryota</taxon>
        <taxon>Fungi</taxon>
        <taxon>Fungi incertae sedis</taxon>
        <taxon>Mucoromycota</taxon>
        <taxon>Glomeromycotina</taxon>
        <taxon>Glomeromycetes</taxon>
        <taxon>Glomerales</taxon>
        <taxon>Glomeraceae</taxon>
        <taxon>Rhizophagus</taxon>
    </lineage>
</organism>
<dbReference type="AlphaFoldDB" id="U9SHN5"/>
<reference evidence="2" key="1">
    <citation type="submission" date="2013-07" db="EMBL/GenBank/DDBJ databases">
        <title>The genome of an arbuscular mycorrhizal fungus provides insights into the evolution of the oldest plant symbiosis.</title>
        <authorList>
            <consortium name="DOE Joint Genome Institute"/>
            <person name="Tisserant E."/>
            <person name="Malbreil M."/>
            <person name="Kuo A."/>
            <person name="Kohler A."/>
            <person name="Symeonidi A."/>
            <person name="Balestrini R."/>
            <person name="Charron P."/>
            <person name="Duensing N."/>
            <person name="Frei-dit-Frey N."/>
            <person name="Gianinazzi-Pearson V."/>
            <person name="Gilbert B."/>
            <person name="Handa Y."/>
            <person name="Hijri M."/>
            <person name="Kaul R."/>
            <person name="Kawaguchi M."/>
            <person name="Krajinski F."/>
            <person name="Lammers P."/>
            <person name="Lapierre D."/>
            <person name="Masclaux F.G."/>
            <person name="Murat C."/>
            <person name="Morin E."/>
            <person name="Ndikumana S."/>
            <person name="Pagni M."/>
            <person name="Petitpierre D."/>
            <person name="Requena N."/>
            <person name="Rosikiewicz P."/>
            <person name="Riley R."/>
            <person name="Saito K."/>
            <person name="San Clemente H."/>
            <person name="Shapiro H."/>
            <person name="van Tuinen D."/>
            <person name="Becard G."/>
            <person name="Bonfante P."/>
            <person name="Paszkowski U."/>
            <person name="Shachar-Hill Y."/>
            <person name="Young J.P."/>
            <person name="Sanders I.R."/>
            <person name="Henrissat B."/>
            <person name="Rensing S.A."/>
            <person name="Grigoriev I.V."/>
            <person name="Corradi N."/>
            <person name="Roux C."/>
            <person name="Martin F."/>
        </authorList>
    </citation>
    <scope>NUCLEOTIDE SEQUENCE</scope>
    <source>
        <strain evidence="2">DAOM 197198</strain>
    </source>
</reference>
<name>U9SHN5_RHIID</name>
<protein>
    <submittedName>
        <fullName evidence="2">Uncharacterized protein</fullName>
    </submittedName>
</protein>
<feature type="compositionally biased region" description="Basic residues" evidence="1">
    <location>
        <begin position="1"/>
        <end position="16"/>
    </location>
</feature>
<gene>
    <name evidence="2" type="ORF">GLOINDRAFT_90475</name>
</gene>
<feature type="region of interest" description="Disordered" evidence="1">
    <location>
        <begin position="127"/>
        <end position="146"/>
    </location>
</feature>
<accession>U9SHN5</accession>
<dbReference type="VEuPathDB" id="FungiDB:RhiirFUN_010381"/>
<sequence length="425" mass="48144">MGRGRGRGRPKGKTNTRRNISAKNKIKTRQINFDKDVESDSNNDNIQKHHNKRTKVDHEDVINIEELDSDNESDGRNKFVLSIPDDILQEISVNDQQKTSLSDNISANMVQASDLQQSANISTDTTQISDLQPPVNNQTSSSVNTSSVTTDSLTATITQQPNNITTLVSAFMQMITAVSSSNNLAAFTTPSVNPSNNQIINQDTTIITKPSSQVNDNLLVNLFIDECKILFIRIQKPTPQLILALARNCANHLSVTLNASDAKSKGRSWFATWKTRLYDDCLMIAFDFMDRYNCTLDKLPSETHIIKNFISSDDVINVFQSQIKKVKKVELVNDHTSWSLLKNFISNVLFIMVRHYVKLNVNRTEYYDDEITSNKRTDWRHTILADLHELNRQTVDVNVTCEGGTTFAKEIDIRTFMNCLMLLEY</sequence>
<feature type="compositionally biased region" description="Low complexity" evidence="1">
    <location>
        <begin position="135"/>
        <end position="146"/>
    </location>
</feature>
<feature type="region of interest" description="Disordered" evidence="1">
    <location>
        <begin position="1"/>
        <end position="54"/>
    </location>
</feature>
<evidence type="ECO:0000313" key="2">
    <source>
        <dbReference type="EMBL" id="ERZ94551.1"/>
    </source>
</evidence>
<dbReference type="HOGENOM" id="CLU_053188_0_0_1"/>
<proteinExistence type="predicted"/>
<evidence type="ECO:0000256" key="1">
    <source>
        <dbReference type="SAM" id="MobiDB-lite"/>
    </source>
</evidence>
<dbReference type="EMBL" id="KI301932">
    <property type="protein sequence ID" value="ERZ94551.1"/>
    <property type="molecule type" value="Genomic_DNA"/>
</dbReference>